<name>A0A7J9FGI4_9ROSI</name>
<evidence type="ECO:0000313" key="2">
    <source>
        <dbReference type="Proteomes" id="UP000593568"/>
    </source>
</evidence>
<comment type="caution">
    <text evidence="1">The sequence shown here is derived from an EMBL/GenBank/DDBJ whole genome shotgun (WGS) entry which is preliminary data.</text>
</comment>
<dbReference type="AlphaFoldDB" id="A0A7J9FGI4"/>
<sequence>MGLAIIPGKVDLCKALLGKVLDKFEGGRISINWLEDNFDELLSIHHELEICCLIHIIPRDASGHGTEYDIDWRLSALAAVLDLVVTTVSTWNHGLSYMGLPDELEDFRLLLDQRTEAEFEWISYTDIDIISCILSGVLANREMWDAKMSLVVHDGRCRVPTVAQTRRQVVSAVIGGEDKENLAHEAGNVVDVRGLSNEERLLWCSKGYAPFGATTVVVIK</sequence>
<accession>A0A7J9FGI4</accession>
<organism evidence="1 2">
    <name type="scientific">Gossypium trilobum</name>
    <dbReference type="NCBI Taxonomy" id="34281"/>
    <lineage>
        <taxon>Eukaryota</taxon>
        <taxon>Viridiplantae</taxon>
        <taxon>Streptophyta</taxon>
        <taxon>Embryophyta</taxon>
        <taxon>Tracheophyta</taxon>
        <taxon>Spermatophyta</taxon>
        <taxon>Magnoliopsida</taxon>
        <taxon>eudicotyledons</taxon>
        <taxon>Gunneridae</taxon>
        <taxon>Pentapetalae</taxon>
        <taxon>rosids</taxon>
        <taxon>malvids</taxon>
        <taxon>Malvales</taxon>
        <taxon>Malvaceae</taxon>
        <taxon>Malvoideae</taxon>
        <taxon>Gossypium</taxon>
    </lineage>
</organism>
<reference evidence="1 2" key="1">
    <citation type="journal article" date="2019" name="Genome Biol. Evol.">
        <title>Insights into the evolution of the New World diploid cottons (Gossypium, subgenus Houzingenia) based on genome sequencing.</title>
        <authorList>
            <person name="Grover C.E."/>
            <person name="Arick M.A. 2nd"/>
            <person name="Thrash A."/>
            <person name="Conover J.L."/>
            <person name="Sanders W.S."/>
            <person name="Peterson D.G."/>
            <person name="Frelichowski J.E."/>
            <person name="Scheffler J.A."/>
            <person name="Scheffler B.E."/>
            <person name="Wendel J.F."/>
        </authorList>
    </citation>
    <scope>NUCLEOTIDE SEQUENCE [LARGE SCALE GENOMIC DNA]</scope>
    <source>
        <strain evidence="1">8</strain>
        <tissue evidence="1">Leaf</tissue>
    </source>
</reference>
<proteinExistence type="predicted"/>
<evidence type="ECO:0000313" key="1">
    <source>
        <dbReference type="EMBL" id="MBA0784400.1"/>
    </source>
</evidence>
<protein>
    <submittedName>
        <fullName evidence="1">Uncharacterized protein</fullName>
    </submittedName>
</protein>
<gene>
    <name evidence="1" type="ORF">Gotri_006893</name>
</gene>
<dbReference type="EMBL" id="JABEZW010000036">
    <property type="protein sequence ID" value="MBA0784400.1"/>
    <property type="molecule type" value="Genomic_DNA"/>
</dbReference>
<keyword evidence="2" id="KW-1185">Reference proteome</keyword>
<dbReference type="Proteomes" id="UP000593568">
    <property type="component" value="Unassembled WGS sequence"/>
</dbReference>